<dbReference type="EMBL" id="CP036267">
    <property type="protein sequence ID" value="QDT34235.1"/>
    <property type="molecule type" value="Genomic_DNA"/>
</dbReference>
<name>A0A517QRK0_9PLAN</name>
<keyword evidence="10" id="KW-1185">Reference proteome</keyword>
<feature type="region of interest" description="Disordered" evidence="6">
    <location>
        <begin position="1"/>
        <end position="23"/>
    </location>
</feature>
<feature type="transmembrane region" description="Helical" evidence="7">
    <location>
        <begin position="116"/>
        <end position="136"/>
    </location>
</feature>
<keyword evidence="3 7" id="KW-0812">Transmembrane</keyword>
<evidence type="ECO:0000313" key="10">
    <source>
        <dbReference type="Proteomes" id="UP000315724"/>
    </source>
</evidence>
<dbReference type="AlphaFoldDB" id="A0A517QRK0"/>
<reference evidence="9 10" key="1">
    <citation type="submission" date="2019-02" db="EMBL/GenBank/DDBJ databases">
        <title>Deep-cultivation of Planctomycetes and their phenomic and genomic characterization uncovers novel biology.</title>
        <authorList>
            <person name="Wiegand S."/>
            <person name="Jogler M."/>
            <person name="Boedeker C."/>
            <person name="Pinto D."/>
            <person name="Vollmers J."/>
            <person name="Rivas-Marin E."/>
            <person name="Kohn T."/>
            <person name="Peeters S.H."/>
            <person name="Heuer A."/>
            <person name="Rast P."/>
            <person name="Oberbeckmann S."/>
            <person name="Bunk B."/>
            <person name="Jeske O."/>
            <person name="Meyerdierks A."/>
            <person name="Storesund J.E."/>
            <person name="Kallscheuer N."/>
            <person name="Luecker S."/>
            <person name="Lage O.M."/>
            <person name="Pohl T."/>
            <person name="Merkel B.J."/>
            <person name="Hornburger P."/>
            <person name="Mueller R.-W."/>
            <person name="Bruemmer F."/>
            <person name="Labrenz M."/>
            <person name="Spormann A.M."/>
            <person name="Op den Camp H."/>
            <person name="Overmann J."/>
            <person name="Amann R."/>
            <person name="Jetten M.S.M."/>
            <person name="Mascher T."/>
            <person name="Medema M.H."/>
            <person name="Devos D.P."/>
            <person name="Kaster A.-K."/>
            <person name="Ovreas L."/>
            <person name="Rohde M."/>
            <person name="Galperin M.Y."/>
            <person name="Jogler C."/>
        </authorList>
    </citation>
    <scope>NUCLEOTIDE SEQUENCE [LARGE SCALE GENOMIC DNA]</scope>
    <source>
        <strain evidence="9 10">Mal48</strain>
    </source>
</reference>
<proteinExistence type="inferred from homology"/>
<evidence type="ECO:0000256" key="2">
    <source>
        <dbReference type="ARBA" id="ARBA00007362"/>
    </source>
</evidence>
<evidence type="ECO:0000256" key="6">
    <source>
        <dbReference type="SAM" id="MobiDB-lite"/>
    </source>
</evidence>
<feature type="transmembrane region" description="Helical" evidence="7">
    <location>
        <begin position="241"/>
        <end position="260"/>
    </location>
</feature>
<dbReference type="Proteomes" id="UP000315724">
    <property type="component" value="Chromosome"/>
</dbReference>
<sequence length="325" mass="34728">MTSSKSLQDSSSSGLQATELPTPQPMGPVSVSLALLSVVLWGGTAVANQYAIDVYPPFFVGGIRFGLAAIFMVVWCLIAGTPIFLNGRQLWVAFILGALMSVQISTFNYGTSISNASHATVLVNSYVFWVAAYESFIARTIRLQWSQTVGLILAGAGVCVLVFAAEGHQDSAMDQPTLRGDLVLAFSGLTLGVKIIAVKWATKTVPPSSLILWHDLFGAGLLFLFSGLWETHSGNPFTWQAVVALLFGGFVISGLCFVLNAQLLQKHGASQVSVFSFVTPICGILLAWAFRGDQLSPWLIVSGLFVAAGIFLVNYVKKSDLPNAT</sequence>
<dbReference type="InterPro" id="IPR000620">
    <property type="entry name" value="EamA_dom"/>
</dbReference>
<evidence type="ECO:0000256" key="4">
    <source>
        <dbReference type="ARBA" id="ARBA00022989"/>
    </source>
</evidence>
<feature type="transmembrane region" description="Helical" evidence="7">
    <location>
        <begin position="210"/>
        <end position="229"/>
    </location>
</feature>
<organism evidence="9 10">
    <name type="scientific">Thalassoglobus polymorphus</name>
    <dbReference type="NCBI Taxonomy" id="2527994"/>
    <lineage>
        <taxon>Bacteria</taxon>
        <taxon>Pseudomonadati</taxon>
        <taxon>Planctomycetota</taxon>
        <taxon>Planctomycetia</taxon>
        <taxon>Planctomycetales</taxon>
        <taxon>Planctomycetaceae</taxon>
        <taxon>Thalassoglobus</taxon>
    </lineage>
</organism>
<dbReference type="InterPro" id="IPR037185">
    <property type="entry name" value="EmrE-like"/>
</dbReference>
<feature type="domain" description="EamA" evidence="8">
    <location>
        <begin position="179"/>
        <end position="314"/>
    </location>
</feature>
<feature type="transmembrane region" description="Helical" evidence="7">
    <location>
        <begin position="33"/>
        <end position="52"/>
    </location>
</feature>
<dbReference type="Pfam" id="PF00892">
    <property type="entry name" value="EamA"/>
    <property type="match status" value="2"/>
</dbReference>
<dbReference type="Gene3D" id="1.10.3730.20">
    <property type="match status" value="1"/>
</dbReference>
<dbReference type="SUPFAM" id="SSF103481">
    <property type="entry name" value="Multidrug resistance efflux transporter EmrE"/>
    <property type="match status" value="2"/>
</dbReference>
<feature type="transmembrane region" description="Helical" evidence="7">
    <location>
        <begin position="272"/>
        <end position="290"/>
    </location>
</feature>
<gene>
    <name evidence="9" type="ORF">Mal48_34950</name>
</gene>
<dbReference type="GO" id="GO:0016020">
    <property type="term" value="C:membrane"/>
    <property type="evidence" value="ECO:0007669"/>
    <property type="project" value="UniProtKB-SubCell"/>
</dbReference>
<evidence type="ECO:0000313" key="9">
    <source>
        <dbReference type="EMBL" id="QDT34235.1"/>
    </source>
</evidence>
<feature type="transmembrane region" description="Helical" evidence="7">
    <location>
        <begin position="296"/>
        <end position="316"/>
    </location>
</feature>
<feature type="domain" description="EamA" evidence="8">
    <location>
        <begin position="31"/>
        <end position="162"/>
    </location>
</feature>
<protein>
    <submittedName>
        <fullName evidence="9">O-acetylserine/cysteine export protein</fullName>
    </submittedName>
</protein>
<dbReference type="KEGG" id="tpol:Mal48_34950"/>
<dbReference type="InterPro" id="IPR050638">
    <property type="entry name" value="AA-Vitamin_Transporters"/>
</dbReference>
<comment type="subcellular location">
    <subcellularLocation>
        <location evidence="1">Membrane</location>
        <topology evidence="1">Multi-pass membrane protein</topology>
    </subcellularLocation>
</comment>
<comment type="similarity">
    <text evidence="2">Belongs to the EamA transporter family.</text>
</comment>
<evidence type="ECO:0000256" key="5">
    <source>
        <dbReference type="ARBA" id="ARBA00023136"/>
    </source>
</evidence>
<feature type="transmembrane region" description="Helical" evidence="7">
    <location>
        <begin position="90"/>
        <end position="110"/>
    </location>
</feature>
<evidence type="ECO:0000256" key="3">
    <source>
        <dbReference type="ARBA" id="ARBA00022692"/>
    </source>
</evidence>
<keyword evidence="4 7" id="KW-1133">Transmembrane helix</keyword>
<evidence type="ECO:0000259" key="8">
    <source>
        <dbReference type="Pfam" id="PF00892"/>
    </source>
</evidence>
<dbReference type="OrthoDB" id="9776210at2"/>
<dbReference type="PANTHER" id="PTHR32322">
    <property type="entry name" value="INNER MEMBRANE TRANSPORTER"/>
    <property type="match status" value="1"/>
</dbReference>
<feature type="compositionally biased region" description="Low complexity" evidence="6">
    <location>
        <begin position="1"/>
        <end position="13"/>
    </location>
</feature>
<evidence type="ECO:0000256" key="7">
    <source>
        <dbReference type="SAM" id="Phobius"/>
    </source>
</evidence>
<feature type="transmembrane region" description="Helical" evidence="7">
    <location>
        <begin position="58"/>
        <end position="78"/>
    </location>
</feature>
<feature type="transmembrane region" description="Helical" evidence="7">
    <location>
        <begin position="148"/>
        <end position="165"/>
    </location>
</feature>
<keyword evidence="5 7" id="KW-0472">Membrane</keyword>
<dbReference type="RefSeq" id="WP_145201859.1">
    <property type="nucleotide sequence ID" value="NZ_CP036267.1"/>
</dbReference>
<dbReference type="PANTHER" id="PTHR32322:SF2">
    <property type="entry name" value="EAMA DOMAIN-CONTAINING PROTEIN"/>
    <property type="match status" value="1"/>
</dbReference>
<accession>A0A517QRK0</accession>
<evidence type="ECO:0000256" key="1">
    <source>
        <dbReference type="ARBA" id="ARBA00004141"/>
    </source>
</evidence>
<feature type="transmembrane region" description="Helical" evidence="7">
    <location>
        <begin position="177"/>
        <end position="198"/>
    </location>
</feature>